<reference evidence="2 3" key="1">
    <citation type="submission" date="2024-12" db="EMBL/GenBank/DDBJ databases">
        <title>The coexistence of Mycolicibacterium septicum and Mycolicibacterium nivoides in clinical samples.</title>
        <authorList>
            <person name="Wang C."/>
            <person name="Feng Y."/>
            <person name="Zong Z."/>
        </authorList>
    </citation>
    <scope>NUCLEOTIDE SEQUENCE [LARGE SCALE GENOMIC DNA]</scope>
    <source>
        <strain evidence="2 3">120310</strain>
    </source>
</reference>
<feature type="signal peptide" evidence="1">
    <location>
        <begin position="1"/>
        <end position="42"/>
    </location>
</feature>
<name>A0ABW9LW94_9MYCO</name>
<evidence type="ECO:0000256" key="1">
    <source>
        <dbReference type="SAM" id="SignalP"/>
    </source>
</evidence>
<comment type="caution">
    <text evidence="2">The sequence shown here is derived from an EMBL/GenBank/DDBJ whole genome shotgun (WGS) entry which is preliminary data.</text>
</comment>
<dbReference type="EMBL" id="JBKBDE010000004">
    <property type="protein sequence ID" value="MFN6551764.1"/>
    <property type="molecule type" value="Genomic_DNA"/>
</dbReference>
<accession>A0ABW9LW94</accession>
<evidence type="ECO:0008006" key="4">
    <source>
        <dbReference type="Google" id="ProtNLM"/>
    </source>
</evidence>
<dbReference type="RefSeq" id="WP_409550348.1">
    <property type="nucleotide sequence ID" value="NZ_JBKBDE010000004.1"/>
</dbReference>
<keyword evidence="3" id="KW-1185">Reference proteome</keyword>
<feature type="chain" id="PRO_5047385813" description="DUF732 domain-containing protein" evidence="1">
    <location>
        <begin position="43"/>
        <end position="179"/>
    </location>
</feature>
<evidence type="ECO:0000313" key="3">
    <source>
        <dbReference type="Proteomes" id="UP001635817"/>
    </source>
</evidence>
<evidence type="ECO:0000313" key="2">
    <source>
        <dbReference type="EMBL" id="MFN6551764.1"/>
    </source>
</evidence>
<protein>
    <recommendedName>
        <fullName evidence="4">DUF732 domain-containing protein</fullName>
    </recommendedName>
</protein>
<sequence length="179" mass="18897">MALAPYPFSCGFTQRAFRFAARLAVVALFVTMCSVVTSVSSAESHADVGDLGPPPADADVTAALTYLYNAGRPPDWQIDVQVVGPIVVGQPTMHPNPPPDPWCVRCGYPDQGASLMYPVMATASVTSTQGLVSSALPAGSVVHTTTTTYNGTPCPGETVAQYCPTYFFYRDGGGRWQVA</sequence>
<dbReference type="Proteomes" id="UP001635817">
    <property type="component" value="Unassembled WGS sequence"/>
</dbReference>
<organism evidence="2 3">
    <name type="scientific">Mycolicibacterium septicum</name>
    <dbReference type="NCBI Taxonomy" id="98668"/>
    <lineage>
        <taxon>Bacteria</taxon>
        <taxon>Bacillati</taxon>
        <taxon>Actinomycetota</taxon>
        <taxon>Actinomycetes</taxon>
        <taxon>Mycobacteriales</taxon>
        <taxon>Mycobacteriaceae</taxon>
        <taxon>Mycolicibacterium</taxon>
    </lineage>
</organism>
<gene>
    <name evidence="2" type="ORF">ACK4CP_15265</name>
</gene>
<proteinExistence type="predicted"/>
<keyword evidence="1" id="KW-0732">Signal</keyword>